<dbReference type="PRINTS" id="PR00092">
    <property type="entry name" value="TYROSINASE"/>
</dbReference>
<evidence type="ECO:0000256" key="1">
    <source>
        <dbReference type="ARBA" id="ARBA00022723"/>
    </source>
</evidence>
<evidence type="ECO:0000256" key="2">
    <source>
        <dbReference type="ARBA" id="ARBA00023008"/>
    </source>
</evidence>
<dbReference type="GO" id="GO:0046872">
    <property type="term" value="F:metal ion binding"/>
    <property type="evidence" value="ECO:0007669"/>
    <property type="project" value="UniProtKB-KW"/>
</dbReference>
<feature type="domain" description="Tyrosinase copper-binding" evidence="4">
    <location>
        <begin position="267"/>
        <end position="278"/>
    </location>
</feature>
<accession>A0A7Z0BL67</accession>
<organism evidence="5 6">
    <name type="scientific">Nocardiopsis sinuspersici</name>
    <dbReference type="NCBI Taxonomy" id="501010"/>
    <lineage>
        <taxon>Bacteria</taxon>
        <taxon>Bacillati</taxon>
        <taxon>Actinomycetota</taxon>
        <taxon>Actinomycetes</taxon>
        <taxon>Streptosporangiales</taxon>
        <taxon>Nocardiopsidaceae</taxon>
        <taxon>Nocardiopsis</taxon>
    </lineage>
</organism>
<dbReference type="GO" id="GO:0004503">
    <property type="term" value="F:tyrosinase activity"/>
    <property type="evidence" value="ECO:0007669"/>
    <property type="project" value="UniProtKB-EC"/>
</dbReference>
<proteinExistence type="predicted"/>
<dbReference type="PROSITE" id="PS00498">
    <property type="entry name" value="TYROSINASE_2"/>
    <property type="match status" value="1"/>
</dbReference>
<name>A0A7Z0BL67_9ACTN</name>
<feature type="domain" description="Tyrosinase copper-binding" evidence="3">
    <location>
        <begin position="110"/>
        <end position="127"/>
    </location>
</feature>
<dbReference type="PROSITE" id="PS00497">
    <property type="entry name" value="TYROSINASE_1"/>
    <property type="match status" value="1"/>
</dbReference>
<dbReference type="Gene3D" id="1.10.1280.10">
    <property type="entry name" value="Di-copper center containing domain from catechol oxidase"/>
    <property type="match status" value="2"/>
</dbReference>
<dbReference type="EC" id="1.14.18.1" evidence="5"/>
<keyword evidence="5" id="KW-0560">Oxidoreductase</keyword>
<dbReference type="SUPFAM" id="SSF48056">
    <property type="entry name" value="Di-copper centre-containing domain"/>
    <property type="match status" value="1"/>
</dbReference>
<keyword evidence="1" id="KW-0479">Metal-binding</keyword>
<comment type="caution">
    <text evidence="5">The sequence shown here is derived from an EMBL/GenBank/DDBJ whole genome shotgun (WGS) entry which is preliminary data.</text>
</comment>
<dbReference type="PANTHER" id="PTHR11474">
    <property type="entry name" value="TYROSINASE FAMILY MEMBER"/>
    <property type="match status" value="1"/>
</dbReference>
<dbReference type="InterPro" id="IPR008922">
    <property type="entry name" value="Di-copper_centre_dom_sf"/>
</dbReference>
<gene>
    <name evidence="5" type="ORF">HNR06_004535</name>
</gene>
<dbReference type="PROSITE" id="PS51318">
    <property type="entry name" value="TAT"/>
    <property type="match status" value="1"/>
</dbReference>
<evidence type="ECO:0000313" key="5">
    <source>
        <dbReference type="EMBL" id="NYH54946.1"/>
    </source>
</evidence>
<sequence>MHVSRRSLLAGTGAVVLSTGLPQSAAAAAPQRRSGLAQPPRSRFVRKDVAGLVDAVTGAWAPELYWYAKAVGWMREQRRTDPNSWRFQWYTHGKPRRERTDPPEWHQCPHGDRYFLPWHRWYLYYFERIVRNVIVTELGQKSMADWALPYWNYAHLMFGGDPAASKEWRRIPLPFRQRRIHNPQGREEEDNPLYLPVNMEGRCLGDRAMTFSEVDPAVAMREDSFWPPEEQEVERAGFSLVLEGSPHNVVHVRTGGLMGAVETAAGDPVFWLHHANIDRFWTAWLTRHQVPTGWRWPEVRPKHAPDDPDLPYLLRDENGGRHTLEGPVFTFPRNAYTYESLTDGMGAGGTPSAFLVVGMPQGAPTFAVADEVTHLGAEPVTLSPGTGRSGADTIETAVESGDRVVLTFEGVRADAAPCTTFLVFLGGDESDTDPAGPAFVGHLTFFENVGPRAAHSDGTRLSFDVTETLRELPDQAWTGEEMPVVRVVPGPLAEAAAIAEADPRFTNATFTVV</sequence>
<dbReference type="AlphaFoldDB" id="A0A7Z0BL67"/>
<protein>
    <submittedName>
        <fullName evidence="5">Tyrosinase</fullName>
        <ecNumber evidence="5">1.14.18.1</ecNumber>
    </submittedName>
</protein>
<dbReference type="RefSeq" id="WP_218908803.1">
    <property type="nucleotide sequence ID" value="NZ_JACCHL010000001.1"/>
</dbReference>
<keyword evidence="2" id="KW-0186">Copper</keyword>
<evidence type="ECO:0000259" key="4">
    <source>
        <dbReference type="PROSITE" id="PS00498"/>
    </source>
</evidence>
<dbReference type="Pfam" id="PF00264">
    <property type="entry name" value="Tyrosinase"/>
    <property type="match status" value="1"/>
</dbReference>
<dbReference type="InterPro" id="IPR002227">
    <property type="entry name" value="Tyrosinase_Cu-bd"/>
</dbReference>
<dbReference type="EMBL" id="JACCHL010000001">
    <property type="protein sequence ID" value="NYH54946.1"/>
    <property type="molecule type" value="Genomic_DNA"/>
</dbReference>
<dbReference type="InterPro" id="IPR006311">
    <property type="entry name" value="TAT_signal"/>
</dbReference>
<dbReference type="PANTHER" id="PTHR11474:SF76">
    <property type="entry name" value="SHKT DOMAIN-CONTAINING PROTEIN"/>
    <property type="match status" value="1"/>
</dbReference>
<reference evidence="5 6" key="1">
    <citation type="submission" date="2020-07" db="EMBL/GenBank/DDBJ databases">
        <title>Sequencing the genomes of 1000 actinobacteria strains.</title>
        <authorList>
            <person name="Klenk H.-P."/>
        </authorList>
    </citation>
    <scope>NUCLEOTIDE SEQUENCE [LARGE SCALE GENOMIC DNA]</scope>
    <source>
        <strain evidence="5 6">DSM 45278</strain>
    </source>
</reference>
<dbReference type="InterPro" id="IPR050316">
    <property type="entry name" value="Tyrosinase/Hemocyanin"/>
</dbReference>
<dbReference type="Proteomes" id="UP000584931">
    <property type="component" value="Unassembled WGS sequence"/>
</dbReference>
<evidence type="ECO:0000259" key="3">
    <source>
        <dbReference type="PROSITE" id="PS00497"/>
    </source>
</evidence>
<evidence type="ECO:0000313" key="6">
    <source>
        <dbReference type="Proteomes" id="UP000584931"/>
    </source>
</evidence>